<feature type="coiled-coil region" evidence="1">
    <location>
        <begin position="191"/>
        <end position="243"/>
    </location>
</feature>
<accession>A0AAE1Y4Q6</accession>
<dbReference type="PANTHER" id="PTHR33144">
    <property type="entry name" value="OS10G0409366 PROTEIN-RELATED"/>
    <property type="match status" value="1"/>
</dbReference>
<protein>
    <recommendedName>
        <fullName evidence="4">Transposase</fullName>
    </recommendedName>
</protein>
<reference evidence="2" key="1">
    <citation type="submission" date="2020-06" db="EMBL/GenBank/DDBJ databases">
        <authorList>
            <person name="Li T."/>
            <person name="Hu X."/>
            <person name="Zhang T."/>
            <person name="Song X."/>
            <person name="Zhang H."/>
            <person name="Dai N."/>
            <person name="Sheng W."/>
            <person name="Hou X."/>
            <person name="Wei L."/>
        </authorList>
    </citation>
    <scope>NUCLEOTIDE SEQUENCE</scope>
    <source>
        <strain evidence="2">3651</strain>
        <tissue evidence="2">Leaf</tissue>
    </source>
</reference>
<dbReference type="Pfam" id="PF03004">
    <property type="entry name" value="Transposase_24"/>
    <property type="match status" value="1"/>
</dbReference>
<dbReference type="EMBL" id="JACGWO010000007">
    <property type="protein sequence ID" value="KAK4423297.1"/>
    <property type="molecule type" value="Genomic_DNA"/>
</dbReference>
<evidence type="ECO:0000313" key="3">
    <source>
        <dbReference type="Proteomes" id="UP001293254"/>
    </source>
</evidence>
<organism evidence="2 3">
    <name type="scientific">Sesamum alatum</name>
    <dbReference type="NCBI Taxonomy" id="300844"/>
    <lineage>
        <taxon>Eukaryota</taxon>
        <taxon>Viridiplantae</taxon>
        <taxon>Streptophyta</taxon>
        <taxon>Embryophyta</taxon>
        <taxon>Tracheophyta</taxon>
        <taxon>Spermatophyta</taxon>
        <taxon>Magnoliopsida</taxon>
        <taxon>eudicotyledons</taxon>
        <taxon>Gunneridae</taxon>
        <taxon>Pentapetalae</taxon>
        <taxon>asterids</taxon>
        <taxon>lamiids</taxon>
        <taxon>Lamiales</taxon>
        <taxon>Pedaliaceae</taxon>
        <taxon>Sesamum</taxon>
    </lineage>
</organism>
<dbReference type="PANTHER" id="PTHR33144:SF52">
    <property type="match status" value="1"/>
</dbReference>
<dbReference type="InterPro" id="IPR004252">
    <property type="entry name" value="Probable_transposase_24"/>
</dbReference>
<gene>
    <name evidence="2" type="ORF">Salat_1912500</name>
</gene>
<evidence type="ECO:0008006" key="4">
    <source>
        <dbReference type="Google" id="ProtNLM"/>
    </source>
</evidence>
<reference evidence="2" key="2">
    <citation type="journal article" date="2024" name="Plant">
        <title>Genomic evolution and insights into agronomic trait innovations of Sesamum species.</title>
        <authorList>
            <person name="Miao H."/>
            <person name="Wang L."/>
            <person name="Qu L."/>
            <person name="Liu H."/>
            <person name="Sun Y."/>
            <person name="Le M."/>
            <person name="Wang Q."/>
            <person name="Wei S."/>
            <person name="Zheng Y."/>
            <person name="Lin W."/>
            <person name="Duan Y."/>
            <person name="Cao H."/>
            <person name="Xiong S."/>
            <person name="Wang X."/>
            <person name="Wei L."/>
            <person name="Li C."/>
            <person name="Ma Q."/>
            <person name="Ju M."/>
            <person name="Zhao R."/>
            <person name="Li G."/>
            <person name="Mu C."/>
            <person name="Tian Q."/>
            <person name="Mei H."/>
            <person name="Zhang T."/>
            <person name="Gao T."/>
            <person name="Zhang H."/>
        </authorList>
    </citation>
    <scope>NUCLEOTIDE SEQUENCE</scope>
    <source>
        <strain evidence="2">3651</strain>
    </source>
</reference>
<feature type="non-terminal residue" evidence="2">
    <location>
        <position position="256"/>
    </location>
</feature>
<evidence type="ECO:0000256" key="1">
    <source>
        <dbReference type="SAM" id="Coils"/>
    </source>
</evidence>
<keyword evidence="1" id="KW-0175">Coiled coil</keyword>
<proteinExistence type="predicted"/>
<dbReference type="AlphaFoldDB" id="A0AAE1Y4Q6"/>
<evidence type="ECO:0000313" key="2">
    <source>
        <dbReference type="EMBL" id="KAK4423297.1"/>
    </source>
</evidence>
<dbReference type="Proteomes" id="UP001293254">
    <property type="component" value="Unassembled WGS sequence"/>
</dbReference>
<sequence>MAWEEHNTTLPPKAKSVVLGDFKDIWRRWKHEIKVKYFLPHIDDPEFLSQSLNERVEQDQWKELVIYWTYEDVQKIARKNAVNVSKKQCLHRTGRTSFAVMEQETMMKGADPSILDVWLESRSRGKGIEDDNTLHLHTHFTRELSKKPELERDKEFKEQIFKNAMGEEKYKKLTGRTRKRTIENVISSMTFVQEKEELKMLKDGLNEEREKIKQMQDEFNQEKEQLRMEKEKLTSLSQKLKMLIGQLPTVSSILTQ</sequence>
<comment type="caution">
    <text evidence="2">The sequence shown here is derived from an EMBL/GenBank/DDBJ whole genome shotgun (WGS) entry which is preliminary data.</text>
</comment>
<keyword evidence="3" id="KW-1185">Reference proteome</keyword>
<name>A0AAE1Y4Q6_9LAMI</name>